<gene>
    <name evidence="1" type="ORF">MARPO_0053s0019</name>
</gene>
<dbReference type="Proteomes" id="UP000244005">
    <property type="component" value="Unassembled WGS sequence"/>
</dbReference>
<dbReference type="Gramene" id="Mp6g07040.1">
    <property type="protein sequence ID" value="Mp6g07040.1.cds1"/>
    <property type="gene ID" value="Mp6g07040"/>
</dbReference>
<reference evidence="2" key="1">
    <citation type="journal article" date="2017" name="Cell">
        <title>Insights into land plant evolution garnered from the Marchantia polymorpha genome.</title>
        <authorList>
            <person name="Bowman J.L."/>
            <person name="Kohchi T."/>
            <person name="Yamato K.T."/>
            <person name="Jenkins J."/>
            <person name="Shu S."/>
            <person name="Ishizaki K."/>
            <person name="Yamaoka S."/>
            <person name="Nishihama R."/>
            <person name="Nakamura Y."/>
            <person name="Berger F."/>
            <person name="Adam C."/>
            <person name="Aki S.S."/>
            <person name="Althoff F."/>
            <person name="Araki T."/>
            <person name="Arteaga-Vazquez M.A."/>
            <person name="Balasubrmanian S."/>
            <person name="Barry K."/>
            <person name="Bauer D."/>
            <person name="Boehm C.R."/>
            <person name="Briginshaw L."/>
            <person name="Caballero-Perez J."/>
            <person name="Catarino B."/>
            <person name="Chen F."/>
            <person name="Chiyoda S."/>
            <person name="Chovatia M."/>
            <person name="Davies K.M."/>
            <person name="Delmans M."/>
            <person name="Demura T."/>
            <person name="Dierschke T."/>
            <person name="Dolan L."/>
            <person name="Dorantes-Acosta A.E."/>
            <person name="Eklund D.M."/>
            <person name="Florent S.N."/>
            <person name="Flores-Sandoval E."/>
            <person name="Fujiyama A."/>
            <person name="Fukuzawa H."/>
            <person name="Galik B."/>
            <person name="Grimanelli D."/>
            <person name="Grimwood J."/>
            <person name="Grossniklaus U."/>
            <person name="Hamada T."/>
            <person name="Haseloff J."/>
            <person name="Hetherington A.J."/>
            <person name="Higo A."/>
            <person name="Hirakawa Y."/>
            <person name="Hundley H.N."/>
            <person name="Ikeda Y."/>
            <person name="Inoue K."/>
            <person name="Inoue S.I."/>
            <person name="Ishida S."/>
            <person name="Jia Q."/>
            <person name="Kakita M."/>
            <person name="Kanazawa T."/>
            <person name="Kawai Y."/>
            <person name="Kawashima T."/>
            <person name="Kennedy M."/>
            <person name="Kinose K."/>
            <person name="Kinoshita T."/>
            <person name="Kohara Y."/>
            <person name="Koide E."/>
            <person name="Komatsu K."/>
            <person name="Kopischke S."/>
            <person name="Kubo M."/>
            <person name="Kyozuka J."/>
            <person name="Lagercrantz U."/>
            <person name="Lin S.S."/>
            <person name="Lindquist E."/>
            <person name="Lipzen A.M."/>
            <person name="Lu C.W."/>
            <person name="De Luna E."/>
            <person name="Martienssen R.A."/>
            <person name="Minamino N."/>
            <person name="Mizutani M."/>
            <person name="Mizutani M."/>
            <person name="Mochizuki N."/>
            <person name="Monte I."/>
            <person name="Mosher R."/>
            <person name="Nagasaki H."/>
            <person name="Nakagami H."/>
            <person name="Naramoto S."/>
            <person name="Nishitani K."/>
            <person name="Ohtani M."/>
            <person name="Okamoto T."/>
            <person name="Okumura M."/>
            <person name="Phillips J."/>
            <person name="Pollak B."/>
            <person name="Reinders A."/>
            <person name="Rovekamp M."/>
            <person name="Sano R."/>
            <person name="Sawa S."/>
            <person name="Schmid M.W."/>
            <person name="Shirakawa M."/>
            <person name="Solano R."/>
            <person name="Spunde A."/>
            <person name="Suetsugu N."/>
            <person name="Sugano S."/>
            <person name="Sugiyama A."/>
            <person name="Sun R."/>
            <person name="Suzuki Y."/>
            <person name="Takenaka M."/>
            <person name="Takezawa D."/>
            <person name="Tomogane H."/>
            <person name="Tsuzuki M."/>
            <person name="Ueda T."/>
            <person name="Umeda M."/>
            <person name="Ward J.M."/>
            <person name="Watanabe Y."/>
            <person name="Yazaki K."/>
            <person name="Yokoyama R."/>
            <person name="Yoshitake Y."/>
            <person name="Yotsui I."/>
            <person name="Zachgo S."/>
            <person name="Schmutz J."/>
        </authorList>
    </citation>
    <scope>NUCLEOTIDE SEQUENCE [LARGE SCALE GENOMIC DNA]</scope>
    <source>
        <strain evidence="2">Tak-1</strain>
    </source>
</reference>
<keyword evidence="2" id="KW-1185">Reference proteome</keyword>
<name>A0A2R6WW35_MARPO</name>
<dbReference type="AlphaFoldDB" id="A0A2R6WW35"/>
<proteinExistence type="predicted"/>
<sequence>MSRVSLTEGLASQRKQHPERCIDATIIEYAAQHFSGFKSHEHGAINSEGGCAWVIMICKCFVIPTCHNLRKYDLVLMSWMICFVCTMSH</sequence>
<evidence type="ECO:0000313" key="1">
    <source>
        <dbReference type="EMBL" id="PTQ38071.1"/>
    </source>
</evidence>
<accession>A0A2R6WW35</accession>
<organism evidence="1 2">
    <name type="scientific">Marchantia polymorpha</name>
    <name type="common">Common liverwort</name>
    <name type="synonym">Marchantia aquatica</name>
    <dbReference type="NCBI Taxonomy" id="3197"/>
    <lineage>
        <taxon>Eukaryota</taxon>
        <taxon>Viridiplantae</taxon>
        <taxon>Streptophyta</taxon>
        <taxon>Embryophyta</taxon>
        <taxon>Marchantiophyta</taxon>
        <taxon>Marchantiopsida</taxon>
        <taxon>Marchantiidae</taxon>
        <taxon>Marchantiales</taxon>
        <taxon>Marchantiaceae</taxon>
        <taxon>Marchantia</taxon>
    </lineage>
</organism>
<protein>
    <submittedName>
        <fullName evidence="1">Uncharacterized protein</fullName>
    </submittedName>
</protein>
<dbReference type="EMBL" id="KZ772725">
    <property type="protein sequence ID" value="PTQ38071.1"/>
    <property type="molecule type" value="Genomic_DNA"/>
</dbReference>
<evidence type="ECO:0000313" key="2">
    <source>
        <dbReference type="Proteomes" id="UP000244005"/>
    </source>
</evidence>